<feature type="domain" description="SbsA Ig-like" evidence="2">
    <location>
        <begin position="206"/>
        <end position="301"/>
    </location>
</feature>
<evidence type="ECO:0000313" key="3">
    <source>
        <dbReference type="EMBL" id="TMW12823.1"/>
    </source>
</evidence>
<keyword evidence="1" id="KW-0732">Signal</keyword>
<dbReference type="InterPro" id="IPR032812">
    <property type="entry name" value="SbsA_Ig"/>
</dbReference>
<dbReference type="EMBL" id="VCQT01000029">
    <property type="protein sequence ID" value="TMW12823.1"/>
    <property type="molecule type" value="Genomic_DNA"/>
</dbReference>
<dbReference type="Pfam" id="PF13205">
    <property type="entry name" value="Big_5"/>
    <property type="match status" value="1"/>
</dbReference>
<keyword evidence="4" id="KW-1185">Reference proteome</keyword>
<gene>
    <name evidence="3" type="ORF">FGS76_09205</name>
</gene>
<accession>A0ABY2XLY5</accession>
<evidence type="ECO:0000313" key="4">
    <source>
        <dbReference type="Proteomes" id="UP000739180"/>
    </source>
</evidence>
<evidence type="ECO:0000259" key="2">
    <source>
        <dbReference type="Pfam" id="PF13205"/>
    </source>
</evidence>
<evidence type="ECO:0000256" key="1">
    <source>
        <dbReference type="ARBA" id="ARBA00022729"/>
    </source>
</evidence>
<proteinExistence type="predicted"/>
<protein>
    <recommendedName>
        <fullName evidence="2">SbsA Ig-like domain-containing protein</fullName>
    </recommendedName>
</protein>
<comment type="caution">
    <text evidence="3">The sequence shown here is derived from an EMBL/GenBank/DDBJ whole genome shotgun (WGS) entry which is preliminary data.</text>
</comment>
<name>A0ABY2XLY5_9GAMM</name>
<dbReference type="Proteomes" id="UP000739180">
    <property type="component" value="Unassembled WGS sequence"/>
</dbReference>
<dbReference type="InterPro" id="IPR014755">
    <property type="entry name" value="Cu-Rt/internalin_Ig-like"/>
</dbReference>
<reference evidence="3 4" key="1">
    <citation type="submission" date="2019-05" db="EMBL/GenBank/DDBJ databases">
        <title>Genome of Alcanivorax gelatiniphagus, an oil degrading marine bacteria.</title>
        <authorList>
            <person name="Kwon K.K."/>
        </authorList>
    </citation>
    <scope>NUCLEOTIDE SEQUENCE [LARGE SCALE GENOMIC DNA]</scope>
    <source>
        <strain evidence="3 4">MEBiC 08158</strain>
    </source>
</reference>
<sequence length="876" mass="94422">MVQDILADGSVSPLTGAPVNLVPMASVLLGQDTVTQASGLLQAELAFVPNFPDTTPLRIARGSLIDSASIDVMIGGEVPAGFTSGDVRIHFLSDASGYLSPNPYSKAPDAPRQVTLFMDLAISTGDARANGAITQDLMHVELQGTAMVENGVLTVNAIGVVQPKVLGTERAKGVLSFSLRSLSDQLNPPPANTDTSVATLQSWSHADTTVVNPNAPVVLTFSKPIDNRTLDSITLLATRNGTTGPVETSARTDGSTVILQPATALESPTDGDEVSYQVTLGNTLADLQGIPVAPATQPLEFAFPWLVSDYQWLARYPASRDEGSAEENRIYSELIMDHAPVVLMAYPGFPCVIDESTQDLGAGIAGRCQGALDTEYHNLIDAPGLFHTITKHADDLLPISTLAANGSIHVHTTRDLDPGTVLLGRTFLVEALDEQGAPTGAVAGTLQVSGPDIRFTPDAPWQPGTLYRYSLVGNGDGLTVERRQDSTPIMPAPPLCDGSDGICDRQGRPLQTQLYDTDIVQDNNGLKYMKTQAADSPLGGPTMRHVFRATVPSGNVLQLLTTASVDSNANFYHDINPFVDVPLDQVLSVAYLGMEINHRKYQHEERRLEGSPLDEAPDVHDPDGIQPPPNSAKMLSLSPWIQPGEFTEMFYFNGLSIGCPYDIDVLMQTGVPTPMTCPERKFTFMHSGLAVEVTDHYVEGQGIEVLIWPSQIVSTALSVVTLLSNSMPIQIDSGYHLMRMRYAKADPQCDETLQPCLRNRPISAWISSDQEGNPMLNATVDLYIDAPDLRRNMNFPQVGDLSHNLTSIPVTLNLEGPVHFDDTGRMIADQINTNPVALTFDVEVYDAPGEIDHAGQFDMLLPARGAFLQYISAPNK</sequence>
<dbReference type="Gene3D" id="2.60.40.1220">
    <property type="match status" value="1"/>
</dbReference>
<organism evidence="3 4">
    <name type="scientific">Alloalcanivorax gelatiniphagus</name>
    <dbReference type="NCBI Taxonomy" id="1194167"/>
    <lineage>
        <taxon>Bacteria</taxon>
        <taxon>Pseudomonadati</taxon>
        <taxon>Pseudomonadota</taxon>
        <taxon>Gammaproteobacteria</taxon>
        <taxon>Oceanospirillales</taxon>
        <taxon>Alcanivoracaceae</taxon>
        <taxon>Alloalcanivorax</taxon>
    </lineage>
</organism>